<dbReference type="EMBL" id="UYRV01025400">
    <property type="protein sequence ID" value="VDK77413.1"/>
    <property type="molecule type" value="Genomic_DNA"/>
</dbReference>
<reference evidence="2 3" key="1">
    <citation type="submission" date="2018-11" db="EMBL/GenBank/DDBJ databases">
        <authorList>
            <consortium name="Pathogen Informatics"/>
        </authorList>
    </citation>
    <scope>NUCLEOTIDE SEQUENCE [LARGE SCALE GENOMIC DNA]</scope>
</reference>
<evidence type="ECO:0000313" key="3">
    <source>
        <dbReference type="Proteomes" id="UP000271889"/>
    </source>
</evidence>
<accession>A0A3P6T411</accession>
<evidence type="ECO:0000313" key="2">
    <source>
        <dbReference type="EMBL" id="VDK77413.1"/>
    </source>
</evidence>
<dbReference type="Proteomes" id="UP000271889">
    <property type="component" value="Unassembled WGS sequence"/>
</dbReference>
<evidence type="ECO:0000256" key="1">
    <source>
        <dbReference type="SAM" id="MobiDB-lite"/>
    </source>
</evidence>
<feature type="compositionally biased region" description="Low complexity" evidence="1">
    <location>
        <begin position="24"/>
        <end position="35"/>
    </location>
</feature>
<sequence>MDANTKRRNFVTSDNKQFGRHVDSSPSRRSSQYSDASKELVELFSRRSSQDSRRTSSTVIGDTRFARDSNRNAISKNEWARFARDHPYEGRRDPIVDQRFYDYALPSKRSSESRLGCESRLSSQNVSEYFPADYRNTYEYIYNKENRLWMRELPPTPTLEVPMTKYAKRNRKFSSNKRFGMSPVYEGNETCERCRRRRSFTRQTKSHDAIWANHDSPHNYVRSYLLPSNLDLSLASTPKPCYYPNPVMTETLFVM</sequence>
<proteinExistence type="predicted"/>
<feature type="region of interest" description="Disordered" evidence="1">
    <location>
        <begin position="1"/>
        <end position="36"/>
    </location>
</feature>
<protein>
    <submittedName>
        <fullName evidence="2">Uncharacterized protein</fullName>
    </submittedName>
</protein>
<keyword evidence="3" id="KW-1185">Reference proteome</keyword>
<organism evidence="2 3">
    <name type="scientific">Cylicostephanus goldi</name>
    <name type="common">Nematode worm</name>
    <dbReference type="NCBI Taxonomy" id="71465"/>
    <lineage>
        <taxon>Eukaryota</taxon>
        <taxon>Metazoa</taxon>
        <taxon>Ecdysozoa</taxon>
        <taxon>Nematoda</taxon>
        <taxon>Chromadorea</taxon>
        <taxon>Rhabditida</taxon>
        <taxon>Rhabditina</taxon>
        <taxon>Rhabditomorpha</taxon>
        <taxon>Strongyloidea</taxon>
        <taxon>Strongylidae</taxon>
        <taxon>Cylicostephanus</taxon>
    </lineage>
</organism>
<name>A0A3P6T411_CYLGO</name>
<dbReference type="AlphaFoldDB" id="A0A3P6T411"/>
<gene>
    <name evidence="2" type="ORF">CGOC_LOCUS7342</name>
</gene>